<dbReference type="PANTHER" id="PTHR43308">
    <property type="entry name" value="OUTER MEMBRANE PROTEIN ALPHA-RELATED"/>
    <property type="match status" value="1"/>
</dbReference>
<evidence type="ECO:0000256" key="2">
    <source>
        <dbReference type="SAM" id="Phobius"/>
    </source>
</evidence>
<dbReference type="EMBL" id="CP141615">
    <property type="protein sequence ID" value="WRP18502.1"/>
    <property type="molecule type" value="Genomic_DNA"/>
</dbReference>
<dbReference type="SUPFAM" id="SSF57997">
    <property type="entry name" value="Tropomyosin"/>
    <property type="match status" value="1"/>
</dbReference>
<keyword evidence="2" id="KW-0472">Membrane</keyword>
<keyword evidence="5" id="KW-1185">Reference proteome</keyword>
<keyword evidence="1" id="KW-0175">Coiled coil</keyword>
<feature type="coiled-coil region" evidence="1">
    <location>
        <begin position="219"/>
        <end position="246"/>
    </location>
</feature>
<dbReference type="PANTHER" id="PTHR43308:SF1">
    <property type="entry name" value="OUTER MEMBRANE PROTEIN ALPHA"/>
    <property type="match status" value="1"/>
</dbReference>
<dbReference type="InterPro" id="IPR001119">
    <property type="entry name" value="SLH_dom"/>
</dbReference>
<accession>A0ABZ1C2Q4</accession>
<name>A0ABZ1C2Q4_9FIRM</name>
<organism evidence="4 5">
    <name type="scientific">Carboxydichorda subterranea</name>
    <dbReference type="NCBI Taxonomy" id="3109565"/>
    <lineage>
        <taxon>Bacteria</taxon>
        <taxon>Bacillati</taxon>
        <taxon>Bacillota</taxon>
        <taxon>Limnochordia</taxon>
        <taxon>Limnochordales</taxon>
        <taxon>Geochordaceae</taxon>
        <taxon>Carboxydichorda</taxon>
    </lineage>
</organism>
<evidence type="ECO:0000313" key="5">
    <source>
        <dbReference type="Proteomes" id="UP001332192"/>
    </source>
</evidence>
<evidence type="ECO:0000313" key="4">
    <source>
        <dbReference type="EMBL" id="WRP18502.1"/>
    </source>
</evidence>
<dbReference type="PROSITE" id="PS51272">
    <property type="entry name" value="SLH"/>
    <property type="match status" value="1"/>
</dbReference>
<feature type="transmembrane region" description="Helical" evidence="2">
    <location>
        <begin position="401"/>
        <end position="418"/>
    </location>
</feature>
<feature type="coiled-coil region" evidence="1">
    <location>
        <begin position="291"/>
        <end position="370"/>
    </location>
</feature>
<dbReference type="RefSeq" id="WP_324717775.1">
    <property type="nucleotide sequence ID" value="NZ_CP141615.1"/>
</dbReference>
<protein>
    <recommendedName>
        <fullName evidence="3">SLH domain-containing protein</fullName>
    </recommendedName>
</protein>
<sequence length="420" mass="45496">MKERLASNARRWAAMGAAGLLVFALVWVAPALPGQAQSSQAQPAPAIADVPPDHWAYRAVMTLVQRGYLSLEAGRFDGSRPVDRYTLAAVVARLLQDVEGGQVRLTGDDLRLVRQLTGEFRQELARWQDQRVQLSQRLDDQARNVGRIDAKLSDVLSEFSNQARATEEALKGLRTVTSDLGTQVASLSQELAQLKQDLGQGRVSAEGMRQALVTLESGTGKLEERINGLNQQLNTLAQQMQSAASSKDVESLNGKLASLSRDIEAVRGSLAQLVNSLTQSGIQPEQAGALIAAQQENLRRLQGSLERLDRLAAAVQALQQQDAARQKQLAALQAQLEEYRQQAQTAQQAQARLQKEVDDLRANVGTMRQAMGSLVREASPAQGVPAGLAQEVEQLRNQNRWLMGAALAGVVLGIAALISK</sequence>
<reference evidence="4 5" key="1">
    <citation type="journal article" date="2024" name="Front. Microbiol.">
        <title>Novel thermophilic genera Geochorda gen. nov. and Carboxydochorda gen. nov. from the deep terrestrial subsurface reveal the ecophysiological diversity in the class Limnochordia.</title>
        <authorList>
            <person name="Karnachuk O.V."/>
            <person name="Lukina A.P."/>
            <person name="Avakyan M.R."/>
            <person name="Kadnikov V.V."/>
            <person name="Begmatov S."/>
            <person name="Beletsky A.V."/>
            <person name="Vlasova K.G."/>
            <person name="Novikov A.A."/>
            <person name="Shcherbakova V.A."/>
            <person name="Mardanov A.V."/>
            <person name="Ravin N.V."/>
        </authorList>
    </citation>
    <scope>NUCLEOTIDE SEQUENCE [LARGE SCALE GENOMIC DNA]</scope>
    <source>
        <strain evidence="4 5">L945</strain>
    </source>
</reference>
<keyword evidence="2" id="KW-0812">Transmembrane</keyword>
<evidence type="ECO:0000256" key="1">
    <source>
        <dbReference type="SAM" id="Coils"/>
    </source>
</evidence>
<gene>
    <name evidence="4" type="ORF">U7230_05725</name>
</gene>
<dbReference type="Gene3D" id="1.10.287.1490">
    <property type="match status" value="1"/>
</dbReference>
<keyword evidence="2" id="KW-1133">Transmembrane helix</keyword>
<evidence type="ECO:0000259" key="3">
    <source>
        <dbReference type="PROSITE" id="PS51272"/>
    </source>
</evidence>
<dbReference type="Proteomes" id="UP001332192">
    <property type="component" value="Chromosome"/>
</dbReference>
<proteinExistence type="predicted"/>
<dbReference type="InterPro" id="IPR051465">
    <property type="entry name" value="Cell_Envelope_Struct_Comp"/>
</dbReference>
<feature type="domain" description="SLH" evidence="3">
    <location>
        <begin position="43"/>
        <end position="105"/>
    </location>
</feature>